<feature type="compositionally biased region" description="Polar residues" evidence="2">
    <location>
        <begin position="1727"/>
        <end position="1754"/>
    </location>
</feature>
<dbReference type="CDD" id="cd07589">
    <property type="entry name" value="BAR_DNMBP"/>
    <property type="match status" value="1"/>
</dbReference>
<dbReference type="PANTHER" id="PTHR22834:SF20">
    <property type="entry name" value="SH3 DOMAIN-CONTAINING PROTEIN"/>
    <property type="match status" value="1"/>
</dbReference>
<dbReference type="InterPro" id="IPR051492">
    <property type="entry name" value="Dynamin-Rho_GEF"/>
</dbReference>
<dbReference type="InterPro" id="IPR035899">
    <property type="entry name" value="DBL_dom_sf"/>
</dbReference>
<evidence type="ECO:0000256" key="1">
    <source>
        <dbReference type="ARBA" id="ARBA00022658"/>
    </source>
</evidence>
<dbReference type="Pfam" id="PF00621">
    <property type="entry name" value="RhoGEF"/>
    <property type="match status" value="1"/>
</dbReference>
<feature type="compositionally biased region" description="Pro residues" evidence="2">
    <location>
        <begin position="1025"/>
        <end position="1042"/>
    </location>
</feature>
<dbReference type="GO" id="GO:0032955">
    <property type="term" value="P:regulation of division septum assembly"/>
    <property type="evidence" value="ECO:0007669"/>
    <property type="project" value="TreeGrafter"/>
</dbReference>
<feature type="compositionally biased region" description="Polar residues" evidence="2">
    <location>
        <begin position="288"/>
        <end position="311"/>
    </location>
</feature>
<dbReference type="Gene3D" id="1.20.1270.60">
    <property type="entry name" value="Arfaptin homology (AH) domain/BAR domain"/>
    <property type="match status" value="1"/>
</dbReference>
<feature type="compositionally biased region" description="Low complexity" evidence="2">
    <location>
        <begin position="108"/>
        <end position="124"/>
    </location>
</feature>
<accession>A0A6A6R5B8</accession>
<dbReference type="Gene3D" id="1.20.900.10">
    <property type="entry name" value="Dbl homology (DH) domain"/>
    <property type="match status" value="1"/>
</dbReference>
<feature type="region of interest" description="Disordered" evidence="2">
    <location>
        <begin position="19"/>
        <end position="264"/>
    </location>
</feature>
<dbReference type="PANTHER" id="PTHR22834">
    <property type="entry name" value="NUCLEAR FUSION PROTEIN FUS2"/>
    <property type="match status" value="1"/>
</dbReference>
<dbReference type="GO" id="GO:0005737">
    <property type="term" value="C:cytoplasm"/>
    <property type="evidence" value="ECO:0007669"/>
    <property type="project" value="InterPro"/>
</dbReference>
<feature type="region of interest" description="Disordered" evidence="2">
    <location>
        <begin position="277"/>
        <end position="456"/>
    </location>
</feature>
<feature type="compositionally biased region" description="Polar residues" evidence="2">
    <location>
        <begin position="1664"/>
        <end position="1700"/>
    </location>
</feature>
<feature type="compositionally biased region" description="Low complexity" evidence="2">
    <location>
        <begin position="214"/>
        <end position="244"/>
    </location>
</feature>
<feature type="compositionally biased region" description="Pro residues" evidence="2">
    <location>
        <begin position="1095"/>
        <end position="1104"/>
    </location>
</feature>
<dbReference type="Proteomes" id="UP000799750">
    <property type="component" value="Unassembled WGS sequence"/>
</dbReference>
<feature type="region of interest" description="Disordered" evidence="2">
    <location>
        <begin position="932"/>
        <end position="1080"/>
    </location>
</feature>
<dbReference type="OrthoDB" id="10256089at2759"/>
<feature type="compositionally biased region" description="Low complexity" evidence="2">
    <location>
        <begin position="1212"/>
        <end position="1226"/>
    </location>
</feature>
<feature type="compositionally biased region" description="Low complexity" evidence="2">
    <location>
        <begin position="488"/>
        <end position="506"/>
    </location>
</feature>
<feature type="compositionally biased region" description="Polar residues" evidence="2">
    <location>
        <begin position="22"/>
        <end position="37"/>
    </location>
</feature>
<sequence length="1896" mass="208880">MEGPEEHSYHNYAYTGGVADWLNSTSPEAHVNGSVTDDPTEHDADAFYRSYNPPAGSLQRSPHPPDIVVEGGPNMTTTSRQRQPPINGASQASAKPSPALRTAQRTGARSASSPVSSSLSAAKSNPALPTSTRPPVRSLVQKFDSSANSSPTASPSSTTRARPPRLATTTKSSSSIPQSASTSSPARPGKEHTYGSYKFNNLKPRERPQPAPASPAASRRANGARQSVGSQSSGARGALSGAASTQNLQSSRQPFFGEVVEGQDGLLGPGYGIANFDSRRRGSDSGVFPTNSTAGHSRSQSNVEASFQAPQGANLGVLPPDRTASAGGHRRSRSDIQLSPTVGRYNHSLDLANFSPTSPHSPRMTDLNAARRASPPSRIPVSTTRRTSITSDSGSSIQSTSRAGSSLDHTPGREGRSRGRYHPGKENVPQKTTKTPPPLTLTSKRYGGPTANKPANGANLLKAVIHAPPQPTSPRLRHSRDRQPVSMATTSASRARSTGRHAAAARDQPSDKPKTRNNIAVGGLKVSDRRALIEKASKENLKSAGSKEVLAGKRVGKLVGRTQPVPRNDEDQSSGDSPTAEHGTDTQPPDVHLLEPQTLTLDTSGLPSANGSEPMTGDTEFEQDESPVLGMPGGFAMTPPLEQTQYQPLQQPEEHHVIEASQTSPAEDDTMLSPQTFKQLDEGRGMLLSEVMKMREQSPVSAAPTDFDNPSEIDDSESIQIMLRDTPTLTQNRHQWPTSSPASHRVSMGSHVWRAEHLDPSGAISYLDEEEESPIDPFDARSSLRPEDSVSVVFRGNREDRNPEWTPTMPSMPENGHLTLDSEAYSTINRVLEHYHNANLLTPEMAHNFQQQVRAVSPALAQHKDWDQKEATETYLARMLSDANVIQPLKQAKPMPHTPEIDDNRALDFNDLMASPEGDYTGTAIIYTQPQRYSRDSAHDEAELEQLKDNHYRPTPPPKDWRYSPAPDGIHTPTVNPHKQTEENTPRMPRYDQPQLPEIQGAGEGLGLAINVPQRSTPSPHKPSLRPPPPQAFAPAEMGPPPRDMDQAMRSPPSPSVYSRNPPSSIFPSAPPPLPNFTSRDQAANQYQANIEETPLPPHAPPSVPASESSPKIVPAEENDALSKRLKERRNRIKEILDTESIFLQDMMVVEDIYKATSTSIDSVSNEDRKVLFGNSADIVNFSRAFLAALKPAAAPMYTLPKSNRWNFKRGSFSTSNSTNTEQSTTLEPPKNDQDRMTTIGAIFGRNMASLEKVFGDYLKNLDFANQRLVALQDKPKVKVWLEECHNYASDITQAWSLDSLLVKPLQRITRYPLLLDSLIATTPADHPDHADLVSAKKELLAASVRINENKKRAELLDQFANRKRKESDGRIPTGLSKAFGRRTDKLKVSVGLTEHVEDAEYDAIAQKFGGHFFQLQIVMRDVEKYMDDVQTFVDQCNSQVAALIEFLDVDQTGQMRPSRDMRVLADDYTEIESKWRKYGQTMLELTTIALPEHKAAIRKSVIDPIMTLWKLHDQPQKLMQKRKKRLPEYAKYRQMKDRTEKMDKKTQENGTAFEELNQGLKDDLPRLYALTKKLIERCLLSLINIQITWQSTFERKLQPMLEKPPERTDVFADDMQTYSQRFVSDYDIIHSRIQALSSCNKTLMAEITNFLSPAQTFVTDDASSFRKPSNYSGGKRTQSLSSDASTPDISQRHSGNFTGWQPYEHTPPLDGQHQPLSMGRMRAGSAISSRGPSTPRSAQATTPAISNFPQRPSTGAGRSVTDSTLNFPRLSLEMEQRNTSGSGSGFLTPSYSSRTSGVFSSALPMSDSPTVMRNQSPEPQEEHHVLFLAASLFEFNIAHDRQEAGFPYLVYVPGEIFDVVALKGELWLARNQDDSNRTIGWIWEKHFARILPDEG</sequence>
<feature type="compositionally biased region" description="Polar residues" evidence="2">
    <location>
        <begin position="641"/>
        <end position="650"/>
    </location>
</feature>
<keyword evidence="1" id="KW-0344">Guanine-nucleotide releasing factor</keyword>
<dbReference type="SMART" id="SM00325">
    <property type="entry name" value="RhoGEF"/>
    <property type="match status" value="1"/>
</dbReference>
<keyword evidence="5" id="KW-1185">Reference proteome</keyword>
<reference evidence="4" key="1">
    <citation type="journal article" date="2020" name="Stud. Mycol.">
        <title>101 Dothideomycetes genomes: a test case for predicting lifestyles and emergence of pathogens.</title>
        <authorList>
            <person name="Haridas S."/>
            <person name="Albert R."/>
            <person name="Binder M."/>
            <person name="Bloem J."/>
            <person name="Labutti K."/>
            <person name="Salamov A."/>
            <person name="Andreopoulos B."/>
            <person name="Baker S."/>
            <person name="Barry K."/>
            <person name="Bills G."/>
            <person name="Bluhm B."/>
            <person name="Cannon C."/>
            <person name="Castanera R."/>
            <person name="Culley D."/>
            <person name="Daum C."/>
            <person name="Ezra D."/>
            <person name="Gonzalez J."/>
            <person name="Henrissat B."/>
            <person name="Kuo A."/>
            <person name="Liang C."/>
            <person name="Lipzen A."/>
            <person name="Lutzoni F."/>
            <person name="Magnuson J."/>
            <person name="Mondo S."/>
            <person name="Nolan M."/>
            <person name="Ohm R."/>
            <person name="Pangilinan J."/>
            <person name="Park H.-J."/>
            <person name="Ramirez L."/>
            <person name="Alfaro M."/>
            <person name="Sun H."/>
            <person name="Tritt A."/>
            <person name="Yoshinaga Y."/>
            <person name="Zwiers L.-H."/>
            <person name="Turgeon B."/>
            <person name="Goodwin S."/>
            <person name="Spatafora J."/>
            <person name="Crous P."/>
            <person name="Grigoriev I."/>
        </authorList>
    </citation>
    <scope>NUCLEOTIDE SEQUENCE</scope>
    <source>
        <strain evidence="4">CBS 269.34</strain>
    </source>
</reference>
<dbReference type="GO" id="GO:0031991">
    <property type="term" value="P:regulation of actomyosin contractile ring contraction"/>
    <property type="evidence" value="ECO:0007669"/>
    <property type="project" value="TreeGrafter"/>
</dbReference>
<dbReference type="InterPro" id="IPR004148">
    <property type="entry name" value="BAR_dom"/>
</dbReference>
<dbReference type="EMBL" id="MU004184">
    <property type="protein sequence ID" value="KAF2499749.1"/>
    <property type="molecule type" value="Genomic_DNA"/>
</dbReference>
<protein>
    <recommendedName>
        <fullName evidence="3">DH domain-containing protein</fullName>
    </recommendedName>
</protein>
<feature type="region of interest" description="Disordered" evidence="2">
    <location>
        <begin position="552"/>
        <end position="673"/>
    </location>
</feature>
<feature type="compositionally biased region" description="Basic and acidic residues" evidence="2">
    <location>
        <begin position="778"/>
        <end position="787"/>
    </location>
</feature>
<feature type="region of interest" description="Disordered" evidence="2">
    <location>
        <begin position="1211"/>
        <end position="1233"/>
    </location>
</feature>
<feature type="compositionally biased region" description="Low complexity" evidence="2">
    <location>
        <begin position="374"/>
        <end position="401"/>
    </location>
</feature>
<feature type="region of interest" description="Disordered" evidence="2">
    <location>
        <begin position="1664"/>
        <end position="1763"/>
    </location>
</feature>
<dbReference type="FunFam" id="1.20.900.10:FF:000053">
    <property type="entry name" value="Rho guanyl nucleotide exchange factor, putative"/>
    <property type="match status" value="1"/>
</dbReference>
<gene>
    <name evidence="4" type="ORF">BU16DRAFT_536059</name>
</gene>
<feature type="compositionally biased region" description="Basic and acidic residues" evidence="2">
    <location>
        <begin position="933"/>
        <end position="952"/>
    </location>
</feature>
<dbReference type="SUPFAM" id="SSF48065">
    <property type="entry name" value="DBL homology domain (DH-domain)"/>
    <property type="match status" value="1"/>
</dbReference>
<dbReference type="InterPro" id="IPR027267">
    <property type="entry name" value="AH/BAR_dom_sf"/>
</dbReference>
<dbReference type="GO" id="GO:0005085">
    <property type="term" value="F:guanyl-nucleotide exchange factor activity"/>
    <property type="evidence" value="ECO:0007669"/>
    <property type="project" value="UniProtKB-KW"/>
</dbReference>
<feature type="domain" description="DH" evidence="3">
    <location>
        <begin position="1128"/>
        <end position="1350"/>
    </location>
</feature>
<feature type="region of interest" description="Disordered" evidence="2">
    <location>
        <begin position="768"/>
        <end position="787"/>
    </location>
</feature>
<evidence type="ECO:0000313" key="4">
    <source>
        <dbReference type="EMBL" id="KAF2499749.1"/>
    </source>
</evidence>
<feature type="compositionally biased region" description="Low complexity" evidence="2">
    <location>
        <begin position="145"/>
        <end position="184"/>
    </location>
</feature>
<proteinExistence type="predicted"/>
<dbReference type="Pfam" id="PF03114">
    <property type="entry name" value="BAR"/>
    <property type="match status" value="1"/>
</dbReference>
<evidence type="ECO:0000256" key="2">
    <source>
        <dbReference type="SAM" id="MobiDB-lite"/>
    </source>
</evidence>
<organism evidence="4 5">
    <name type="scientific">Lophium mytilinum</name>
    <dbReference type="NCBI Taxonomy" id="390894"/>
    <lineage>
        <taxon>Eukaryota</taxon>
        <taxon>Fungi</taxon>
        <taxon>Dikarya</taxon>
        <taxon>Ascomycota</taxon>
        <taxon>Pezizomycotina</taxon>
        <taxon>Dothideomycetes</taxon>
        <taxon>Pleosporomycetidae</taxon>
        <taxon>Mytilinidiales</taxon>
        <taxon>Mytilinidiaceae</taxon>
        <taxon>Lophium</taxon>
    </lineage>
</organism>
<evidence type="ECO:0000313" key="5">
    <source>
        <dbReference type="Proteomes" id="UP000799750"/>
    </source>
</evidence>
<dbReference type="PROSITE" id="PS50010">
    <property type="entry name" value="DH_2"/>
    <property type="match status" value="1"/>
</dbReference>
<feature type="compositionally biased region" description="Polar residues" evidence="2">
    <location>
        <begin position="74"/>
        <end position="94"/>
    </location>
</feature>
<feature type="region of interest" description="Disordered" evidence="2">
    <location>
        <begin position="1093"/>
        <end position="1118"/>
    </location>
</feature>
<feature type="region of interest" description="Disordered" evidence="2">
    <location>
        <begin position="468"/>
        <end position="521"/>
    </location>
</feature>
<feature type="compositionally biased region" description="Polar residues" evidence="2">
    <location>
        <begin position="597"/>
        <end position="613"/>
    </location>
</feature>
<name>A0A6A6R5B8_9PEZI</name>
<dbReference type="SUPFAM" id="SSF103657">
    <property type="entry name" value="BAR/IMD domain-like"/>
    <property type="match status" value="1"/>
</dbReference>
<evidence type="ECO:0000259" key="3">
    <source>
        <dbReference type="PROSITE" id="PS50010"/>
    </source>
</evidence>
<dbReference type="InterPro" id="IPR000219">
    <property type="entry name" value="DH_dom"/>
</dbReference>